<dbReference type="RefSeq" id="WP_147054861.1">
    <property type="nucleotide sequence ID" value="NZ_CP042437.1"/>
</dbReference>
<accession>A0A5B8W028</accession>
<organism evidence="2 3">
    <name type="scientific">Mucilaginibacter ginsenosidivorax</name>
    <dbReference type="NCBI Taxonomy" id="862126"/>
    <lineage>
        <taxon>Bacteria</taxon>
        <taxon>Pseudomonadati</taxon>
        <taxon>Bacteroidota</taxon>
        <taxon>Sphingobacteriia</taxon>
        <taxon>Sphingobacteriales</taxon>
        <taxon>Sphingobacteriaceae</taxon>
        <taxon>Mucilaginibacter</taxon>
    </lineage>
</organism>
<feature type="transmembrane region" description="Helical" evidence="1">
    <location>
        <begin position="7"/>
        <end position="25"/>
    </location>
</feature>
<gene>
    <name evidence="2" type="ORF">FSB76_15610</name>
</gene>
<dbReference type="EMBL" id="CP042437">
    <property type="protein sequence ID" value="QEC77300.1"/>
    <property type="molecule type" value="Genomic_DNA"/>
</dbReference>
<feature type="transmembrane region" description="Helical" evidence="1">
    <location>
        <begin position="157"/>
        <end position="177"/>
    </location>
</feature>
<dbReference type="AlphaFoldDB" id="A0A5B8W028"/>
<feature type="transmembrane region" description="Helical" evidence="1">
    <location>
        <begin position="66"/>
        <end position="85"/>
    </location>
</feature>
<reference evidence="2 3" key="1">
    <citation type="journal article" date="2013" name="J. Microbiol.">
        <title>Mucilaginibacter ginsenosidivorax sp. nov., with ginsenoside converting activity isolated from sediment.</title>
        <authorList>
            <person name="Kim J.K."/>
            <person name="Choi T.E."/>
            <person name="Liu Q.M."/>
            <person name="Park H.Y."/>
            <person name="Yi T.H."/>
            <person name="Yoon M.H."/>
            <person name="Kim S.C."/>
            <person name="Im W.T."/>
        </authorList>
    </citation>
    <scope>NUCLEOTIDE SEQUENCE [LARGE SCALE GENOMIC DNA]</scope>
    <source>
        <strain evidence="2 3">KHI28</strain>
    </source>
</reference>
<evidence type="ECO:0000256" key="1">
    <source>
        <dbReference type="SAM" id="Phobius"/>
    </source>
</evidence>
<protein>
    <submittedName>
        <fullName evidence="2">Uncharacterized protein</fullName>
    </submittedName>
</protein>
<dbReference type="KEGG" id="mgk:FSB76_15610"/>
<dbReference type="Proteomes" id="UP000321362">
    <property type="component" value="Chromosome"/>
</dbReference>
<feature type="transmembrane region" description="Helical" evidence="1">
    <location>
        <begin position="91"/>
        <end position="111"/>
    </location>
</feature>
<proteinExistence type="predicted"/>
<keyword evidence="1" id="KW-0472">Membrane</keyword>
<keyword evidence="1" id="KW-0812">Transmembrane</keyword>
<feature type="transmembrane region" description="Helical" evidence="1">
    <location>
        <begin position="123"/>
        <end position="145"/>
    </location>
</feature>
<sequence length="183" mass="20918">MDKTLKIASLYFLIAFLVDAGLWLSFHEWKIKNTMPALYGFVLVSIILFGLLYYNIYSEAKLKKTAIILSLLAMIVALFDARDLLAYPSLSITTLSLMLIVFSLIYFYKLLNPLKYIAIEKQGLFWINAGVLFYSSVNIFLFMLLTQIPANDRPNYYIINSLTNIIANILYSVALLCQPQKTT</sequence>
<keyword evidence="1" id="KW-1133">Transmembrane helix</keyword>
<keyword evidence="3" id="KW-1185">Reference proteome</keyword>
<evidence type="ECO:0000313" key="3">
    <source>
        <dbReference type="Proteomes" id="UP000321362"/>
    </source>
</evidence>
<name>A0A5B8W028_9SPHI</name>
<dbReference type="OrthoDB" id="651989at2"/>
<evidence type="ECO:0000313" key="2">
    <source>
        <dbReference type="EMBL" id="QEC77300.1"/>
    </source>
</evidence>
<feature type="transmembrane region" description="Helical" evidence="1">
    <location>
        <begin position="37"/>
        <end position="54"/>
    </location>
</feature>